<feature type="domain" description="CHASE2" evidence="2">
    <location>
        <begin position="47"/>
        <end position="381"/>
    </location>
</feature>
<feature type="transmembrane region" description="Helical" evidence="1">
    <location>
        <begin position="368"/>
        <end position="385"/>
    </location>
</feature>
<dbReference type="AlphaFoldDB" id="A0A4Y8UI50"/>
<dbReference type="Pfam" id="PF05226">
    <property type="entry name" value="CHASE2"/>
    <property type="match status" value="1"/>
</dbReference>
<dbReference type="OrthoDB" id="9806704at2"/>
<keyword evidence="1" id="KW-0812">Transmembrane</keyword>
<comment type="caution">
    <text evidence="3">The sequence shown here is derived from an EMBL/GenBank/DDBJ whole genome shotgun (WGS) entry which is preliminary data.</text>
</comment>
<accession>A0A4Y8UI50</accession>
<feature type="transmembrane region" description="Helical" evidence="1">
    <location>
        <begin position="391"/>
        <end position="412"/>
    </location>
</feature>
<dbReference type="EMBL" id="SPIA01000003">
    <property type="protein sequence ID" value="TFH67494.1"/>
    <property type="molecule type" value="Genomic_DNA"/>
</dbReference>
<dbReference type="SMART" id="SM01080">
    <property type="entry name" value="CHASE2"/>
    <property type="match status" value="1"/>
</dbReference>
<name>A0A4Y8UI50_9GAMM</name>
<sequence length="462" mass="50096">MNLTAPISGLKNLIFSLFKIILWGEGKLAAAALLAYFAYDFAANAPFEESLGAVADEAHEVAGRERQSSPVTIVEIDEQSLKEIGQWPWPRNKTAQLIREIGSYAPAAIALDFYMPEADQTSPDKVANNLPPGNEALAEALRQLRSHDQILADALYETPSILGAAGFNFETLTTSSGMRVTPINVTGGDAIEHVRNFPYVLASLPELQMAAYSQSVLSVDADADSGLVRHIPLVSAINGDLLVPSMALETLRVGFGVDAININVNKWGVESYDIGEMNLPVQSDGQIWLHFAEADTRRYLSASDVLSGEVDPEMLANKLVLLSLSGAGLTDYRGTPLGEYVPGIEIQAQVIESLFDGDYVLAPHWMKWAELVLMVLGGIFIIWAVPQMNEAAALGVTLILDFVFVQAGVLMFHNFSILFDSGTLGDNWILTFTLLEVCMLLSDKYMGDDQAPTQNNQTAAGV</sequence>
<keyword evidence="1" id="KW-0472">Membrane</keyword>
<evidence type="ECO:0000256" key="1">
    <source>
        <dbReference type="SAM" id="Phobius"/>
    </source>
</evidence>
<keyword evidence="1" id="KW-1133">Transmembrane helix</keyword>
<evidence type="ECO:0000313" key="4">
    <source>
        <dbReference type="Proteomes" id="UP000298133"/>
    </source>
</evidence>
<proteinExistence type="predicted"/>
<dbReference type="Proteomes" id="UP000298133">
    <property type="component" value="Unassembled WGS sequence"/>
</dbReference>
<evidence type="ECO:0000313" key="3">
    <source>
        <dbReference type="EMBL" id="TFH67494.1"/>
    </source>
</evidence>
<organism evidence="3 4">
    <name type="scientific">Gammaproteobacteria bacterium LSUCC0057</name>
    <dbReference type="NCBI Taxonomy" id="2559237"/>
    <lineage>
        <taxon>Bacteria</taxon>
        <taxon>Pseudomonadati</taxon>
        <taxon>Pseudomonadota</taxon>
        <taxon>Gammaproteobacteria</taxon>
        <taxon>Cellvibrionales</taxon>
        <taxon>Porticoccaceae</taxon>
        <taxon>SAR92 clade</taxon>
    </lineage>
</organism>
<evidence type="ECO:0000259" key="2">
    <source>
        <dbReference type="SMART" id="SM01080"/>
    </source>
</evidence>
<keyword evidence="4" id="KW-1185">Reference proteome</keyword>
<gene>
    <name evidence="3" type="ORF">E3W66_08375</name>
</gene>
<reference evidence="3 4" key="1">
    <citation type="submission" date="2019-03" db="EMBL/GenBank/DDBJ databases">
        <title>Draft genome of Gammaproteobacteria bacterium LSUCC0057, a member of the SAR92 clade.</title>
        <authorList>
            <person name="Lanclos V.C."/>
            <person name="Doiron C."/>
            <person name="Henson M.W."/>
            <person name="Thrash J.C."/>
        </authorList>
    </citation>
    <scope>NUCLEOTIDE SEQUENCE [LARGE SCALE GENOMIC DNA]</scope>
    <source>
        <strain evidence="3 4">LSUCC0057</strain>
    </source>
</reference>
<protein>
    <submittedName>
        <fullName evidence="3">CHASE2 domain-containing protein</fullName>
    </submittedName>
</protein>
<dbReference type="InterPro" id="IPR007890">
    <property type="entry name" value="CHASE2"/>
</dbReference>